<protein>
    <recommendedName>
        <fullName evidence="3">Lipoprotein</fullName>
    </recommendedName>
</protein>
<dbReference type="PROSITE" id="PS51257">
    <property type="entry name" value="PROKAR_LIPOPROTEIN"/>
    <property type="match status" value="1"/>
</dbReference>
<dbReference type="Proteomes" id="UP000238196">
    <property type="component" value="Unassembled WGS sequence"/>
</dbReference>
<dbReference type="OrthoDB" id="8854451at2"/>
<evidence type="ECO:0000313" key="2">
    <source>
        <dbReference type="Proteomes" id="UP000238196"/>
    </source>
</evidence>
<evidence type="ECO:0008006" key="3">
    <source>
        <dbReference type="Google" id="ProtNLM"/>
    </source>
</evidence>
<dbReference type="EMBL" id="PRLP01000058">
    <property type="protein sequence ID" value="PPC76020.1"/>
    <property type="molecule type" value="Genomic_DNA"/>
</dbReference>
<organism evidence="1 2">
    <name type="scientific">Proteobacteria bacterium 228</name>
    <dbReference type="NCBI Taxonomy" id="2083153"/>
    <lineage>
        <taxon>Bacteria</taxon>
        <taxon>Pseudomonadati</taxon>
        <taxon>Pseudomonadota</taxon>
    </lineage>
</organism>
<accession>A0A2S5KMQ5</accession>
<reference evidence="1 2" key="1">
    <citation type="submission" date="2018-02" db="EMBL/GenBank/DDBJ databases">
        <title>novel marine gammaproteobacteria from coastal saline agro ecosystem.</title>
        <authorList>
            <person name="Krishnan R."/>
            <person name="Ramesh Kumar N."/>
        </authorList>
    </citation>
    <scope>NUCLEOTIDE SEQUENCE [LARGE SCALE GENOMIC DNA]</scope>
    <source>
        <strain evidence="1 2">228</strain>
    </source>
</reference>
<comment type="caution">
    <text evidence="1">The sequence shown here is derived from an EMBL/GenBank/DDBJ whole genome shotgun (WGS) entry which is preliminary data.</text>
</comment>
<dbReference type="AlphaFoldDB" id="A0A2S5KMQ5"/>
<sequence>MKKLVFVSVLAVAGCATQPQVINFWKKDGATYEDAITAEAGCQYKVGMEKFQDKDEKDALIDNCMKMQGYRMGKYPL</sequence>
<evidence type="ECO:0000313" key="1">
    <source>
        <dbReference type="EMBL" id="PPC76020.1"/>
    </source>
</evidence>
<name>A0A2S5KMQ5_9PROT</name>
<proteinExistence type="predicted"/>
<gene>
    <name evidence="1" type="ORF">C4K68_17755</name>
</gene>